<dbReference type="AlphaFoldDB" id="A0A672TDG3"/>
<dbReference type="InParanoid" id="A0A672TDG3"/>
<evidence type="ECO:0000313" key="1">
    <source>
        <dbReference type="Ensembl" id="ENSSHBP00005000030.1"/>
    </source>
</evidence>
<dbReference type="OMA" id="QNITWGD"/>
<accession>A0A672TDG3</accession>
<keyword evidence="2" id="KW-1185">Reference proteome</keyword>
<reference evidence="1" key="3">
    <citation type="submission" date="2025-09" db="UniProtKB">
        <authorList>
            <consortium name="Ensembl"/>
        </authorList>
    </citation>
    <scope>IDENTIFICATION</scope>
</reference>
<dbReference type="Ensembl" id="ENSSHBT00005000042.1">
    <property type="protein sequence ID" value="ENSSHBP00005000030.1"/>
    <property type="gene ID" value="ENSSHBG00005000042.1"/>
</dbReference>
<reference evidence="1" key="2">
    <citation type="submission" date="2025-08" db="UniProtKB">
        <authorList>
            <consortium name="Ensembl"/>
        </authorList>
    </citation>
    <scope>IDENTIFICATION</scope>
</reference>
<organism evidence="1 2">
    <name type="scientific">Strigops habroptila</name>
    <name type="common">Kakapo</name>
    <dbReference type="NCBI Taxonomy" id="2489341"/>
    <lineage>
        <taxon>Eukaryota</taxon>
        <taxon>Metazoa</taxon>
        <taxon>Chordata</taxon>
        <taxon>Craniata</taxon>
        <taxon>Vertebrata</taxon>
        <taxon>Euteleostomi</taxon>
        <taxon>Archelosauria</taxon>
        <taxon>Archosauria</taxon>
        <taxon>Dinosauria</taxon>
        <taxon>Saurischia</taxon>
        <taxon>Theropoda</taxon>
        <taxon>Coelurosauria</taxon>
        <taxon>Aves</taxon>
        <taxon>Neognathae</taxon>
        <taxon>Neoaves</taxon>
        <taxon>Telluraves</taxon>
        <taxon>Australaves</taxon>
        <taxon>Psittaciformes</taxon>
        <taxon>Psittacidae</taxon>
        <taxon>Strigops</taxon>
    </lineage>
</organism>
<name>A0A672TDG3_STRHB</name>
<evidence type="ECO:0000313" key="2">
    <source>
        <dbReference type="Proteomes" id="UP000472266"/>
    </source>
</evidence>
<sequence length="60" mass="6935">MLWLLKRKQMAQNITWGDLKKLDEDASNMMQHMVTEPNPVNTFLAYLAIVASNSKVKWGK</sequence>
<protein>
    <submittedName>
        <fullName evidence="1">Uncharacterized protein</fullName>
    </submittedName>
</protein>
<reference evidence="1 2" key="1">
    <citation type="submission" date="2019-11" db="EMBL/GenBank/DDBJ databases">
        <title>Strigops habroptila (kakapo) genome, bStrHab1, primary haplotype, v2.</title>
        <authorList>
            <person name="Jarvis E.D."/>
            <person name="Howard J."/>
            <person name="Rhie A."/>
            <person name="Phillippy A."/>
            <person name="Korlach J."/>
            <person name="Digby A."/>
            <person name="Iorns D."/>
            <person name="Eason D."/>
            <person name="Robertson B."/>
            <person name="Raemaekers T."/>
            <person name="Howe K."/>
            <person name="Lewin H."/>
            <person name="Damas J."/>
            <person name="Hastie A."/>
            <person name="Tracey A."/>
            <person name="Chow W."/>
            <person name="Fedrigo O."/>
        </authorList>
    </citation>
    <scope>NUCLEOTIDE SEQUENCE [LARGE SCALE GENOMIC DNA]</scope>
</reference>
<dbReference type="Proteomes" id="UP000472266">
    <property type="component" value="Chromosome 13"/>
</dbReference>
<proteinExistence type="predicted"/>
<dbReference type="GeneTree" id="ENSGT01140000284848"/>